<feature type="compositionally biased region" description="Acidic residues" evidence="1">
    <location>
        <begin position="194"/>
        <end position="203"/>
    </location>
</feature>
<evidence type="ECO:0000256" key="1">
    <source>
        <dbReference type="SAM" id="MobiDB-lite"/>
    </source>
</evidence>
<feature type="region of interest" description="Disordered" evidence="1">
    <location>
        <begin position="1"/>
        <end position="29"/>
    </location>
</feature>
<feature type="domain" description="FMR1-interacting protein 1 conserved" evidence="2">
    <location>
        <begin position="37"/>
        <end position="78"/>
    </location>
</feature>
<name>A0AA39YDF0_9PEZI</name>
<gene>
    <name evidence="3" type="ORF">DIS24_g6814</name>
</gene>
<evidence type="ECO:0000313" key="3">
    <source>
        <dbReference type="EMBL" id="KAK0650508.1"/>
    </source>
</evidence>
<sequence length="271" mass="30751">MLGLTPRGDMHEDSEEDDADEEAKFKSMGGVLQFEYKGKSSTLKTPEDIAAWIEERRKRFPTKQRIAQKQKEEEEKRRAREEAQAERKPRYPQKEKDTKKRKRKDDDKPDKAIRKAEKLREKLRKAEEAVAKARAKLDSKAANENTPKRNLGIDYDSDDSAGKSDDDSSSLAESSSDVSTDSESDSSSSSGGSSDDDAPPEEESSAKRPVKVHLPNRKAVQATTTRPRRDKGKEAPKRVTLRERMAEQERRQDAEVVLRFVKMLGEKGMLE</sequence>
<dbReference type="Proteomes" id="UP001175001">
    <property type="component" value="Unassembled WGS sequence"/>
</dbReference>
<evidence type="ECO:0000259" key="2">
    <source>
        <dbReference type="Pfam" id="PF10453"/>
    </source>
</evidence>
<feature type="compositionally biased region" description="Basic and acidic residues" evidence="1">
    <location>
        <begin position="231"/>
        <end position="252"/>
    </location>
</feature>
<proteinExistence type="predicted"/>
<feature type="compositionally biased region" description="Acidic residues" evidence="1">
    <location>
        <begin position="12"/>
        <end position="21"/>
    </location>
</feature>
<comment type="caution">
    <text evidence="3">The sequence shown here is derived from an EMBL/GenBank/DDBJ whole genome shotgun (WGS) entry which is preliminary data.</text>
</comment>
<dbReference type="Pfam" id="PF10453">
    <property type="entry name" value="NUFIP1"/>
    <property type="match status" value="1"/>
</dbReference>
<organism evidence="3 4">
    <name type="scientific">Lasiodiplodia hormozganensis</name>
    <dbReference type="NCBI Taxonomy" id="869390"/>
    <lineage>
        <taxon>Eukaryota</taxon>
        <taxon>Fungi</taxon>
        <taxon>Dikarya</taxon>
        <taxon>Ascomycota</taxon>
        <taxon>Pezizomycotina</taxon>
        <taxon>Dothideomycetes</taxon>
        <taxon>Dothideomycetes incertae sedis</taxon>
        <taxon>Botryosphaeriales</taxon>
        <taxon>Botryosphaeriaceae</taxon>
        <taxon>Lasiodiplodia</taxon>
    </lineage>
</organism>
<dbReference type="InterPro" id="IPR019496">
    <property type="entry name" value="NUFIP1_cons_dom"/>
</dbReference>
<keyword evidence="4" id="KW-1185">Reference proteome</keyword>
<feature type="compositionally biased region" description="Basic and acidic residues" evidence="1">
    <location>
        <begin position="69"/>
        <end position="141"/>
    </location>
</feature>
<feature type="compositionally biased region" description="Basic residues" evidence="1">
    <location>
        <begin position="58"/>
        <end position="68"/>
    </location>
</feature>
<protein>
    <recommendedName>
        <fullName evidence="2">FMR1-interacting protein 1 conserved domain-containing protein</fullName>
    </recommendedName>
</protein>
<dbReference type="EMBL" id="JAUJDW010000035">
    <property type="protein sequence ID" value="KAK0650508.1"/>
    <property type="molecule type" value="Genomic_DNA"/>
</dbReference>
<feature type="compositionally biased region" description="Low complexity" evidence="1">
    <location>
        <begin position="169"/>
        <end position="193"/>
    </location>
</feature>
<reference evidence="3" key="1">
    <citation type="submission" date="2023-06" db="EMBL/GenBank/DDBJ databases">
        <title>Multi-omics analyses reveal the molecular pathogenesis toolkit of Lasiodiplodia hormozganensis, a cross-kingdom pathogen.</title>
        <authorList>
            <person name="Felix C."/>
            <person name="Meneses R."/>
            <person name="Goncalves M.F.M."/>
            <person name="Tilleman L."/>
            <person name="Duarte A.S."/>
            <person name="Jorrin-Novo J.V."/>
            <person name="Van De Peer Y."/>
            <person name="Deforce D."/>
            <person name="Van Nieuwerburgh F."/>
            <person name="Esteves A.C."/>
            <person name="Alves A."/>
        </authorList>
    </citation>
    <scope>NUCLEOTIDE SEQUENCE</scope>
    <source>
        <strain evidence="3">CBS 339.90</strain>
    </source>
</reference>
<feature type="region of interest" description="Disordered" evidence="1">
    <location>
        <begin position="56"/>
        <end position="252"/>
    </location>
</feature>
<evidence type="ECO:0000313" key="4">
    <source>
        <dbReference type="Proteomes" id="UP001175001"/>
    </source>
</evidence>
<accession>A0AA39YDF0</accession>
<dbReference type="AlphaFoldDB" id="A0AA39YDF0"/>